<evidence type="ECO:0000259" key="3">
    <source>
        <dbReference type="PROSITE" id="PS51635"/>
    </source>
</evidence>
<keyword evidence="2" id="KW-0378">Hydrolase</keyword>
<dbReference type="OrthoDB" id="7401351at2"/>
<keyword evidence="2" id="KW-0442">Lipid degradation</keyword>
<dbReference type="Proteomes" id="UP000244940">
    <property type="component" value="Unassembled WGS sequence"/>
</dbReference>
<evidence type="ECO:0000256" key="2">
    <source>
        <dbReference type="PROSITE-ProRule" id="PRU01161"/>
    </source>
</evidence>
<feature type="active site" description="Nucleophile" evidence="2">
    <location>
        <position position="46"/>
    </location>
</feature>
<comment type="caution">
    <text evidence="4">The sequence shown here is derived from an EMBL/GenBank/DDBJ whole genome shotgun (WGS) entry which is preliminary data.</text>
</comment>
<proteinExistence type="predicted"/>
<dbReference type="AlphaFoldDB" id="A0A2U2C5T2"/>
<feature type="active site" description="Proton acceptor" evidence="2">
    <location>
        <position position="203"/>
    </location>
</feature>
<dbReference type="GO" id="GO:0016787">
    <property type="term" value="F:hydrolase activity"/>
    <property type="evidence" value="ECO:0007669"/>
    <property type="project" value="UniProtKB-UniRule"/>
</dbReference>
<dbReference type="EMBL" id="QEYD01000012">
    <property type="protein sequence ID" value="PWE27209.1"/>
    <property type="molecule type" value="Genomic_DNA"/>
</dbReference>
<dbReference type="Gene3D" id="3.40.1090.10">
    <property type="entry name" value="Cytosolic phospholipase A2 catalytic domain"/>
    <property type="match status" value="1"/>
</dbReference>
<feature type="short sequence motif" description="DGA/G" evidence="2">
    <location>
        <begin position="203"/>
        <end position="205"/>
    </location>
</feature>
<dbReference type="SUPFAM" id="SSF52151">
    <property type="entry name" value="FabD/lysophospholipase-like"/>
    <property type="match status" value="1"/>
</dbReference>
<reference evidence="4 5" key="1">
    <citation type="submission" date="2018-05" db="EMBL/GenBank/DDBJ databases">
        <title>Pararhodobacter marina sp. nov., isolated from deep-sea water of the Indian Ocean.</title>
        <authorList>
            <person name="Lai Q.Sr."/>
            <person name="Liu X."/>
            <person name="Shao Z."/>
        </authorList>
    </citation>
    <scope>NUCLEOTIDE SEQUENCE [LARGE SCALE GENOMIC DNA]</scope>
    <source>
        <strain evidence="4 5">CIC4N-9</strain>
    </source>
</reference>
<keyword evidence="5" id="KW-1185">Reference proteome</keyword>
<dbReference type="Pfam" id="PF01734">
    <property type="entry name" value="Patatin"/>
    <property type="match status" value="1"/>
</dbReference>
<comment type="caution">
    <text evidence="2">Lacks conserved residue(s) required for the propagation of feature annotation.</text>
</comment>
<organism evidence="4 5">
    <name type="scientific">Pararhodobacter marinus</name>
    <dbReference type="NCBI Taxonomy" id="2184063"/>
    <lineage>
        <taxon>Bacteria</taxon>
        <taxon>Pseudomonadati</taxon>
        <taxon>Pseudomonadota</taxon>
        <taxon>Alphaproteobacteria</taxon>
        <taxon>Rhodobacterales</taxon>
        <taxon>Paracoccaceae</taxon>
        <taxon>Pararhodobacter</taxon>
    </lineage>
</organism>
<name>A0A2U2C5T2_9RHOB</name>
<evidence type="ECO:0000313" key="4">
    <source>
        <dbReference type="EMBL" id="PWE27209.1"/>
    </source>
</evidence>
<dbReference type="PROSITE" id="PS51635">
    <property type="entry name" value="PNPLA"/>
    <property type="match status" value="1"/>
</dbReference>
<feature type="short sequence motif" description="GXSXG" evidence="2">
    <location>
        <begin position="44"/>
        <end position="48"/>
    </location>
</feature>
<dbReference type="GO" id="GO:0016042">
    <property type="term" value="P:lipid catabolic process"/>
    <property type="evidence" value="ECO:0007669"/>
    <property type="project" value="UniProtKB-UniRule"/>
</dbReference>
<dbReference type="RefSeq" id="WP_109534753.1">
    <property type="nucleotide sequence ID" value="NZ_QEYD01000012.1"/>
</dbReference>
<dbReference type="GeneID" id="94366802"/>
<keyword evidence="1 2" id="KW-0443">Lipid metabolism</keyword>
<dbReference type="InterPro" id="IPR002641">
    <property type="entry name" value="PNPLA_dom"/>
</dbReference>
<gene>
    <name evidence="4" type="ORF">C4N9_18060</name>
</gene>
<accession>A0A2U2C5T2</accession>
<protein>
    <submittedName>
        <fullName evidence="4">Phospholipase</fullName>
    </submittedName>
</protein>
<feature type="domain" description="PNPLA" evidence="3">
    <location>
        <begin position="12"/>
        <end position="216"/>
    </location>
</feature>
<evidence type="ECO:0000313" key="5">
    <source>
        <dbReference type="Proteomes" id="UP000244940"/>
    </source>
</evidence>
<sequence>MTHPALTDPDQLVFSGGGLRCFWQGGFLTRLVRDRPMHPRRVTGVSGGALAGAAWLSGNAQRLLDVMCDAFEQRDSNLDLFNADAEGITPHQRLYSQVVAEVLDDAAQARVAEGPRFQILIAHPPETGLPTLTGTALAAAYEAELHLVNAPHFGWAEKMGLSARLIDANEAARNGRLPDLVSAAAVIPPVFEPPLWDGARVVDGGMADQAPMPDPDEGPTLILLTRRYKRLPDAPDRVYLCPSDETPADKIDFTDPGKLRRTWKLGESDAERMLAKGEKSGIVAQ</sequence>
<dbReference type="InterPro" id="IPR016035">
    <property type="entry name" value="Acyl_Trfase/lysoPLipase"/>
</dbReference>
<evidence type="ECO:0000256" key="1">
    <source>
        <dbReference type="ARBA" id="ARBA00023098"/>
    </source>
</evidence>